<evidence type="ECO:0000313" key="3">
    <source>
        <dbReference type="EMBL" id="CAE0415887.1"/>
    </source>
</evidence>
<organism evidence="2">
    <name type="scientific">Amphora coffeiformis</name>
    <dbReference type="NCBI Taxonomy" id="265554"/>
    <lineage>
        <taxon>Eukaryota</taxon>
        <taxon>Sar</taxon>
        <taxon>Stramenopiles</taxon>
        <taxon>Ochrophyta</taxon>
        <taxon>Bacillariophyta</taxon>
        <taxon>Bacillariophyceae</taxon>
        <taxon>Bacillariophycidae</taxon>
        <taxon>Thalassiophysales</taxon>
        <taxon>Catenulaceae</taxon>
        <taxon>Amphora</taxon>
    </lineage>
</organism>
<protein>
    <submittedName>
        <fullName evidence="2">Uncharacterized protein</fullName>
    </submittedName>
</protein>
<accession>A0A6S8MBR8</accession>
<evidence type="ECO:0000313" key="2">
    <source>
        <dbReference type="EMBL" id="CAE0415886.1"/>
    </source>
</evidence>
<feature type="region of interest" description="Disordered" evidence="1">
    <location>
        <begin position="98"/>
        <end position="127"/>
    </location>
</feature>
<feature type="compositionally biased region" description="Polar residues" evidence="1">
    <location>
        <begin position="273"/>
        <end position="287"/>
    </location>
</feature>
<name>A0A6S8MBR8_9STRA</name>
<gene>
    <name evidence="2" type="ORF">ACOF00016_LOCUS12955</name>
    <name evidence="3" type="ORF">ACOF00016_LOCUS12956</name>
</gene>
<reference evidence="2" key="1">
    <citation type="submission" date="2021-01" db="EMBL/GenBank/DDBJ databases">
        <authorList>
            <person name="Corre E."/>
            <person name="Pelletier E."/>
            <person name="Niang G."/>
            <person name="Scheremetjew M."/>
            <person name="Finn R."/>
            <person name="Kale V."/>
            <person name="Holt S."/>
            <person name="Cochrane G."/>
            <person name="Meng A."/>
            <person name="Brown T."/>
            <person name="Cohen L."/>
        </authorList>
    </citation>
    <scope>NUCLEOTIDE SEQUENCE</scope>
    <source>
        <strain evidence="2">CCMP127</strain>
    </source>
</reference>
<feature type="region of interest" description="Disordered" evidence="1">
    <location>
        <begin position="144"/>
        <end position="178"/>
    </location>
</feature>
<feature type="compositionally biased region" description="Basic and acidic residues" evidence="1">
    <location>
        <begin position="259"/>
        <end position="269"/>
    </location>
</feature>
<dbReference type="AlphaFoldDB" id="A0A6S8MBR8"/>
<dbReference type="EMBL" id="HBIM01016610">
    <property type="protein sequence ID" value="CAE0415886.1"/>
    <property type="molecule type" value="Transcribed_RNA"/>
</dbReference>
<proteinExistence type="predicted"/>
<evidence type="ECO:0000256" key="1">
    <source>
        <dbReference type="SAM" id="MobiDB-lite"/>
    </source>
</evidence>
<feature type="compositionally biased region" description="Basic and acidic residues" evidence="1">
    <location>
        <begin position="161"/>
        <end position="178"/>
    </location>
</feature>
<dbReference type="EMBL" id="HBIM01016611">
    <property type="protein sequence ID" value="CAE0415887.1"/>
    <property type="molecule type" value="Transcribed_RNA"/>
</dbReference>
<sequence>MINTQAIPSSINLIAKPNMKGQQHRHHNKRRKPILSLGRRMGRKGDPRMHRAVQAKLADPNMSLFHALKAGGFNYVDDIDAKAVDEENVTLAQRKNQLSRRLRVAKNPESDGSVKPQESDDECEKSHQTLDDLMQAQRASFQSLLQQETGGASVASAESHNYPDKSSRGEQQHEGRHVQQDYSVFPDHTADNNDSNIRPIGFTPNELINCSDVHLPRQDTKMGRAVALPTYGKVSKNPMFSDPFGANEPPTQPQPPSRTLDRAMSEPIRRPSHQTSEVPSFASSSHHGGSMYSRLGSRHVTTGSSAPLCSEFGLRSLHRTAQSVGLTLDQFALVLSSTENLSSMLGIHIHNDNHTDQSQGQAS</sequence>
<feature type="region of interest" description="Disordered" evidence="1">
    <location>
        <begin position="238"/>
        <end position="300"/>
    </location>
</feature>